<dbReference type="NCBIfam" id="NF002892">
    <property type="entry name" value="PRK03372.1"/>
    <property type="match status" value="1"/>
</dbReference>
<feature type="binding site" evidence="6">
    <location>
        <begin position="146"/>
        <end position="147"/>
    </location>
    <ligand>
        <name>NAD(+)</name>
        <dbReference type="ChEBI" id="CHEBI:57540"/>
    </ligand>
</feature>
<sequence length="304" mass="33127">MSKEAGQQHTAVVVTHAALRNDATVNTAINQLQHLGFSVIVRDDIPDTQYFGNHATPVSDDVEIVVVLGGDGTILRAAELVKGTHVPIVGINTGHVGFLAEFESFELATAMEKIAQRDYTIEERMIAAVELYLPGREEILCDWALNDMILEHEDRARMVEVGISVDDVATSSFGCDGVIVSTPTGSTAYAFSAGGPVIWPDVQALELTPIAAHALFTHPLIIGSTSTFDIRVLESSSCEGWICCDGRRQCVVPRGAHVRIRQSSSVLRLAHLSGTLFTDRLVRKFDLPVKGWRETSLEKKGYTK</sequence>
<comment type="caution">
    <text evidence="7">The sequence shown here is derived from an EMBL/GenBank/DDBJ whole genome shotgun (WGS) entry which is preliminary data.</text>
</comment>
<dbReference type="Pfam" id="PF20143">
    <property type="entry name" value="NAD_kinase_C"/>
    <property type="match status" value="1"/>
</dbReference>
<dbReference type="InterPro" id="IPR017438">
    <property type="entry name" value="ATP-NAD_kinase_N"/>
</dbReference>
<dbReference type="Gene3D" id="3.40.50.10330">
    <property type="entry name" value="Probable inorganic polyphosphate/atp-NAD kinase, domain 1"/>
    <property type="match status" value="1"/>
</dbReference>
<feature type="active site" description="Proton acceptor" evidence="6">
    <location>
        <position position="71"/>
    </location>
</feature>
<comment type="subcellular location">
    <subcellularLocation>
        <location evidence="6">Cytoplasm</location>
    </subcellularLocation>
</comment>
<feature type="binding site" evidence="6">
    <location>
        <position position="157"/>
    </location>
    <ligand>
        <name>NAD(+)</name>
        <dbReference type="ChEBI" id="CHEBI:57540"/>
    </ligand>
</feature>
<dbReference type="GO" id="GO:0005737">
    <property type="term" value="C:cytoplasm"/>
    <property type="evidence" value="ECO:0007669"/>
    <property type="project" value="UniProtKB-SubCell"/>
</dbReference>
<dbReference type="Proteomes" id="UP000242263">
    <property type="component" value="Unassembled WGS sequence"/>
</dbReference>
<evidence type="ECO:0000313" key="8">
    <source>
        <dbReference type="Proteomes" id="UP000242263"/>
    </source>
</evidence>
<dbReference type="AlphaFoldDB" id="A0A2I1M5R7"/>
<gene>
    <name evidence="6" type="primary">nadK</name>
    <name evidence="7" type="ORF">CYJ32_03690</name>
</gene>
<dbReference type="Gene3D" id="2.60.200.30">
    <property type="entry name" value="Probable inorganic polyphosphate/atp-NAD kinase, domain 2"/>
    <property type="match status" value="1"/>
</dbReference>
<evidence type="ECO:0000256" key="2">
    <source>
        <dbReference type="ARBA" id="ARBA00022777"/>
    </source>
</evidence>
<dbReference type="GO" id="GO:0019674">
    <property type="term" value="P:NAD+ metabolic process"/>
    <property type="evidence" value="ECO:0007669"/>
    <property type="project" value="InterPro"/>
</dbReference>
<evidence type="ECO:0000256" key="4">
    <source>
        <dbReference type="ARBA" id="ARBA00023027"/>
    </source>
</evidence>
<accession>A0A2I1M5R7</accession>
<dbReference type="RefSeq" id="WP_021618031.1">
    <property type="nucleotide sequence ID" value="NZ_CAUUNK010000016.1"/>
</dbReference>
<comment type="catalytic activity">
    <reaction evidence="5 6">
        <text>NAD(+) + ATP = ADP + NADP(+) + H(+)</text>
        <dbReference type="Rhea" id="RHEA:18629"/>
        <dbReference type="ChEBI" id="CHEBI:15378"/>
        <dbReference type="ChEBI" id="CHEBI:30616"/>
        <dbReference type="ChEBI" id="CHEBI:57540"/>
        <dbReference type="ChEBI" id="CHEBI:58349"/>
        <dbReference type="ChEBI" id="CHEBI:456216"/>
        <dbReference type="EC" id="2.7.1.23"/>
    </reaction>
</comment>
<keyword evidence="3 6" id="KW-0521">NADP</keyword>
<name>A0A2I1M5R7_9BIFI</name>
<dbReference type="EC" id="2.7.1.23" evidence="6"/>
<dbReference type="InterPro" id="IPR002504">
    <property type="entry name" value="NADK"/>
</dbReference>
<dbReference type="PANTHER" id="PTHR20275:SF0">
    <property type="entry name" value="NAD KINASE"/>
    <property type="match status" value="1"/>
</dbReference>
<evidence type="ECO:0000313" key="7">
    <source>
        <dbReference type="EMBL" id="PKZ15486.1"/>
    </source>
</evidence>
<dbReference type="HAMAP" id="MF_00361">
    <property type="entry name" value="NAD_kinase"/>
    <property type="match status" value="1"/>
</dbReference>
<evidence type="ECO:0000256" key="5">
    <source>
        <dbReference type="ARBA" id="ARBA00047925"/>
    </source>
</evidence>
<keyword evidence="6" id="KW-0963">Cytoplasm</keyword>
<feature type="binding site" evidence="6">
    <location>
        <position position="176"/>
    </location>
    <ligand>
        <name>NAD(+)</name>
        <dbReference type="ChEBI" id="CHEBI:57540"/>
    </ligand>
</feature>
<organism evidence="7 8">
    <name type="scientific">Alloscardovia omnicolens</name>
    <dbReference type="NCBI Taxonomy" id="419015"/>
    <lineage>
        <taxon>Bacteria</taxon>
        <taxon>Bacillati</taxon>
        <taxon>Actinomycetota</taxon>
        <taxon>Actinomycetes</taxon>
        <taxon>Bifidobacteriales</taxon>
        <taxon>Bifidobacteriaceae</taxon>
        <taxon>Alloscardovia</taxon>
    </lineage>
</organism>
<proteinExistence type="inferred from homology"/>
<dbReference type="InterPro" id="IPR017437">
    <property type="entry name" value="ATP-NAD_kinase_PpnK-typ_C"/>
</dbReference>
<feature type="binding site" evidence="6">
    <location>
        <position position="76"/>
    </location>
    <ligand>
        <name>NAD(+)</name>
        <dbReference type="ChEBI" id="CHEBI:57540"/>
    </ligand>
</feature>
<comment type="caution">
    <text evidence="6">Lacks conserved residue(s) required for the propagation of feature annotation.</text>
</comment>
<dbReference type="InterPro" id="IPR016064">
    <property type="entry name" value="NAD/diacylglycerol_kinase_sf"/>
</dbReference>
<evidence type="ECO:0000256" key="3">
    <source>
        <dbReference type="ARBA" id="ARBA00022857"/>
    </source>
</evidence>
<comment type="cofactor">
    <cofactor evidence="6">
        <name>a divalent metal cation</name>
        <dbReference type="ChEBI" id="CHEBI:60240"/>
    </cofactor>
</comment>
<dbReference type="SUPFAM" id="SSF111331">
    <property type="entry name" value="NAD kinase/diacylglycerol kinase-like"/>
    <property type="match status" value="1"/>
</dbReference>
<keyword evidence="6" id="KW-0547">Nucleotide-binding</keyword>
<evidence type="ECO:0000256" key="6">
    <source>
        <dbReference type="HAMAP-Rule" id="MF_00361"/>
    </source>
</evidence>
<dbReference type="GeneID" id="35868293"/>
<dbReference type="PANTHER" id="PTHR20275">
    <property type="entry name" value="NAD KINASE"/>
    <property type="match status" value="1"/>
</dbReference>
<keyword evidence="4 6" id="KW-0520">NAD</keyword>
<keyword evidence="2 6" id="KW-0418">Kinase</keyword>
<keyword evidence="6" id="KW-0067">ATP-binding</keyword>
<evidence type="ECO:0000256" key="1">
    <source>
        <dbReference type="ARBA" id="ARBA00022679"/>
    </source>
</evidence>
<dbReference type="EMBL" id="PKGU01000002">
    <property type="protein sequence ID" value="PKZ15486.1"/>
    <property type="molecule type" value="Genomic_DNA"/>
</dbReference>
<dbReference type="GO" id="GO:0006741">
    <property type="term" value="P:NADP+ biosynthetic process"/>
    <property type="evidence" value="ECO:0007669"/>
    <property type="project" value="UniProtKB-UniRule"/>
</dbReference>
<dbReference type="GO" id="GO:0046872">
    <property type="term" value="F:metal ion binding"/>
    <property type="evidence" value="ECO:0007669"/>
    <property type="project" value="UniProtKB-UniRule"/>
</dbReference>
<feature type="binding site" evidence="6">
    <location>
        <begin position="187"/>
        <end position="192"/>
    </location>
    <ligand>
        <name>NAD(+)</name>
        <dbReference type="ChEBI" id="CHEBI:57540"/>
    </ligand>
</feature>
<keyword evidence="1 6" id="KW-0808">Transferase</keyword>
<dbReference type="Pfam" id="PF01513">
    <property type="entry name" value="NAD_kinase"/>
    <property type="match status" value="1"/>
</dbReference>
<comment type="function">
    <text evidence="6">Involved in the regulation of the intracellular balance of NAD and NADP, and is a key enzyme in the biosynthesis of NADP. Catalyzes specifically the phosphorylation on 2'-hydroxyl of the adenosine moiety of NAD to yield NADP.</text>
</comment>
<dbReference type="GO" id="GO:0005524">
    <property type="term" value="F:ATP binding"/>
    <property type="evidence" value="ECO:0007669"/>
    <property type="project" value="UniProtKB-KW"/>
</dbReference>
<feature type="binding site" evidence="6">
    <location>
        <begin position="71"/>
        <end position="72"/>
    </location>
    <ligand>
        <name>NAD(+)</name>
        <dbReference type="ChEBI" id="CHEBI:57540"/>
    </ligand>
</feature>
<protein>
    <recommendedName>
        <fullName evidence="6">NAD kinase</fullName>
        <ecNumber evidence="6">2.7.1.23</ecNumber>
    </recommendedName>
    <alternativeName>
        <fullName evidence="6">ATP-dependent NAD kinase</fullName>
    </alternativeName>
</protein>
<feature type="binding site" evidence="6">
    <location>
        <position position="211"/>
    </location>
    <ligand>
        <name>NAD(+)</name>
        <dbReference type="ChEBI" id="CHEBI:57540"/>
    </ligand>
</feature>
<reference evidence="7 8" key="1">
    <citation type="submission" date="2017-12" db="EMBL/GenBank/DDBJ databases">
        <title>Phylogenetic diversity of female urinary microbiome.</title>
        <authorList>
            <person name="Thomas-White K."/>
            <person name="Wolfe A.J."/>
        </authorList>
    </citation>
    <scope>NUCLEOTIDE SEQUENCE [LARGE SCALE GENOMIC DNA]</scope>
    <source>
        <strain evidence="7 8">UMB0064</strain>
    </source>
</reference>
<dbReference type="GO" id="GO:0003951">
    <property type="term" value="F:NAD+ kinase activity"/>
    <property type="evidence" value="ECO:0007669"/>
    <property type="project" value="UniProtKB-UniRule"/>
</dbReference>
<comment type="similarity">
    <text evidence="6">Belongs to the NAD kinase family.</text>
</comment>
<dbReference type="GO" id="GO:0051287">
    <property type="term" value="F:NAD binding"/>
    <property type="evidence" value="ECO:0007669"/>
    <property type="project" value="UniProtKB-ARBA"/>
</dbReference>